<dbReference type="OrthoDB" id="3173333at2"/>
<dbReference type="SUPFAM" id="SSF55729">
    <property type="entry name" value="Acyl-CoA N-acyltransferases (Nat)"/>
    <property type="match status" value="1"/>
</dbReference>
<dbReference type="CDD" id="cd04301">
    <property type="entry name" value="NAT_SF"/>
    <property type="match status" value="1"/>
</dbReference>
<protein>
    <submittedName>
        <fullName evidence="4">Phosphinothricin acetyltransferase</fullName>
    </submittedName>
</protein>
<dbReference type="NCBIfam" id="NF040503">
    <property type="entry name" value="resist_ArsN1a"/>
    <property type="match status" value="1"/>
</dbReference>
<dbReference type="EMBL" id="RBIL01000001">
    <property type="protein sequence ID" value="RKQ91914.1"/>
    <property type="molecule type" value="Genomic_DNA"/>
</dbReference>
<sequence>MSDVELRAGRADDVAAVTAIYNAGIADRVATFETRPRDPHELRGWATDGQPFIVAEQDGRVLGFARAGAYSDRCVYEGIGEHAVYVSPDARGQGLGRQLLDELCAEAERHGLYKLTSRIFTDNHASLAAHDAAGFDRAGIQRRHGKLDGQWKDCVLVEKLIGEAAHD</sequence>
<organism evidence="4 5">
    <name type="scientific">Solirubrobacter pauli</name>
    <dbReference type="NCBI Taxonomy" id="166793"/>
    <lineage>
        <taxon>Bacteria</taxon>
        <taxon>Bacillati</taxon>
        <taxon>Actinomycetota</taxon>
        <taxon>Thermoleophilia</taxon>
        <taxon>Solirubrobacterales</taxon>
        <taxon>Solirubrobacteraceae</taxon>
        <taxon>Solirubrobacter</taxon>
    </lineage>
</organism>
<gene>
    <name evidence="4" type="ORF">C8N24_1748</name>
</gene>
<dbReference type="PROSITE" id="PS51186">
    <property type="entry name" value="GNAT"/>
    <property type="match status" value="1"/>
</dbReference>
<dbReference type="InterPro" id="IPR016181">
    <property type="entry name" value="Acyl_CoA_acyltransferase"/>
</dbReference>
<dbReference type="Proteomes" id="UP000278962">
    <property type="component" value="Unassembled WGS sequence"/>
</dbReference>
<evidence type="ECO:0000259" key="3">
    <source>
        <dbReference type="PROSITE" id="PS51186"/>
    </source>
</evidence>
<dbReference type="RefSeq" id="WP_121249666.1">
    <property type="nucleotide sequence ID" value="NZ_RBIL01000001.1"/>
</dbReference>
<dbReference type="PANTHER" id="PTHR43072:SF23">
    <property type="entry name" value="UPF0039 PROTEIN C11D3.02C"/>
    <property type="match status" value="1"/>
</dbReference>
<keyword evidence="2" id="KW-0012">Acyltransferase</keyword>
<dbReference type="InterPro" id="IPR000182">
    <property type="entry name" value="GNAT_dom"/>
</dbReference>
<accession>A0A660LG66</accession>
<feature type="domain" description="N-acetyltransferase" evidence="3">
    <location>
        <begin position="4"/>
        <end position="161"/>
    </location>
</feature>
<evidence type="ECO:0000256" key="2">
    <source>
        <dbReference type="ARBA" id="ARBA00023315"/>
    </source>
</evidence>
<dbReference type="Gene3D" id="3.40.630.30">
    <property type="match status" value="1"/>
</dbReference>
<reference evidence="4 5" key="1">
    <citation type="submission" date="2018-10" db="EMBL/GenBank/DDBJ databases">
        <title>Genomic Encyclopedia of Archaeal and Bacterial Type Strains, Phase II (KMG-II): from individual species to whole genera.</title>
        <authorList>
            <person name="Goeker M."/>
        </authorList>
    </citation>
    <scope>NUCLEOTIDE SEQUENCE [LARGE SCALE GENOMIC DNA]</scope>
    <source>
        <strain evidence="4 5">DSM 14954</strain>
    </source>
</reference>
<dbReference type="Pfam" id="PF00583">
    <property type="entry name" value="Acetyltransf_1"/>
    <property type="match status" value="1"/>
</dbReference>
<dbReference type="GO" id="GO:0016747">
    <property type="term" value="F:acyltransferase activity, transferring groups other than amino-acyl groups"/>
    <property type="evidence" value="ECO:0007669"/>
    <property type="project" value="InterPro"/>
</dbReference>
<proteinExistence type="predicted"/>
<evidence type="ECO:0000256" key="1">
    <source>
        <dbReference type="ARBA" id="ARBA00022679"/>
    </source>
</evidence>
<evidence type="ECO:0000313" key="4">
    <source>
        <dbReference type="EMBL" id="RKQ91914.1"/>
    </source>
</evidence>
<dbReference type="PANTHER" id="PTHR43072">
    <property type="entry name" value="N-ACETYLTRANSFERASE"/>
    <property type="match status" value="1"/>
</dbReference>
<keyword evidence="5" id="KW-1185">Reference proteome</keyword>
<name>A0A660LG66_9ACTN</name>
<evidence type="ECO:0000313" key="5">
    <source>
        <dbReference type="Proteomes" id="UP000278962"/>
    </source>
</evidence>
<comment type="caution">
    <text evidence="4">The sequence shown here is derived from an EMBL/GenBank/DDBJ whole genome shotgun (WGS) entry which is preliminary data.</text>
</comment>
<keyword evidence="1 4" id="KW-0808">Transferase</keyword>
<dbReference type="AlphaFoldDB" id="A0A660LG66"/>